<dbReference type="RefSeq" id="WP_344714115.1">
    <property type="nucleotide sequence ID" value="NZ_BAABCB010000018.1"/>
</dbReference>
<evidence type="ECO:0000313" key="4">
    <source>
        <dbReference type="Proteomes" id="UP001501682"/>
    </source>
</evidence>
<dbReference type="InterPro" id="IPR035985">
    <property type="entry name" value="Ubiquitin-activating_enz"/>
</dbReference>
<proteinExistence type="predicted"/>
<dbReference type="EMBL" id="BAABCB010000018">
    <property type="protein sequence ID" value="GAA4243470.1"/>
    <property type="molecule type" value="Genomic_DNA"/>
</dbReference>
<accession>A0ABP8CUC5</accession>
<evidence type="ECO:0000259" key="2">
    <source>
        <dbReference type="Pfam" id="PF14461"/>
    </source>
</evidence>
<dbReference type="InterPro" id="IPR000594">
    <property type="entry name" value="ThiF_NAD_FAD-bd"/>
</dbReference>
<comment type="caution">
    <text evidence="3">The sequence shown here is derived from an EMBL/GenBank/DDBJ whole genome shotgun (WGS) entry which is preliminary data.</text>
</comment>
<feature type="domain" description="THIF-type NAD/FAD binding fold" evidence="1">
    <location>
        <begin position="309"/>
        <end position="465"/>
    </location>
</feature>
<dbReference type="Proteomes" id="UP001501682">
    <property type="component" value="Unassembled WGS sequence"/>
</dbReference>
<dbReference type="Pfam" id="PF14461">
    <property type="entry name" value="Prok-E2_B"/>
    <property type="match status" value="1"/>
</dbReference>
<dbReference type="PANTHER" id="PTHR10953">
    <property type="entry name" value="UBIQUITIN-ACTIVATING ENZYME E1"/>
    <property type="match status" value="1"/>
</dbReference>
<dbReference type="Pfam" id="PF00899">
    <property type="entry name" value="ThiF"/>
    <property type="match status" value="1"/>
</dbReference>
<gene>
    <name evidence="3" type="ORF">GCM10022292_18170</name>
</gene>
<dbReference type="InterPro" id="IPR045886">
    <property type="entry name" value="ThiF/MoeB/HesA"/>
</dbReference>
<dbReference type="CDD" id="cd01483">
    <property type="entry name" value="E1_enzyme_family"/>
    <property type="match status" value="1"/>
</dbReference>
<dbReference type="Gene3D" id="3.40.50.720">
    <property type="entry name" value="NAD(P)-binding Rossmann-like Domain"/>
    <property type="match status" value="1"/>
</dbReference>
<evidence type="ECO:0000259" key="1">
    <source>
        <dbReference type="Pfam" id="PF00899"/>
    </source>
</evidence>
<organism evidence="3 4">
    <name type="scientific">Winogradskyella damuponensis</name>
    <dbReference type="NCBI Taxonomy" id="943939"/>
    <lineage>
        <taxon>Bacteria</taxon>
        <taxon>Pseudomonadati</taxon>
        <taxon>Bacteroidota</taxon>
        <taxon>Flavobacteriia</taxon>
        <taxon>Flavobacteriales</taxon>
        <taxon>Flavobacteriaceae</taxon>
        <taxon>Winogradskyella</taxon>
    </lineage>
</organism>
<reference evidence="4" key="1">
    <citation type="journal article" date="2019" name="Int. J. Syst. Evol. Microbiol.">
        <title>The Global Catalogue of Microorganisms (GCM) 10K type strain sequencing project: providing services to taxonomists for standard genome sequencing and annotation.</title>
        <authorList>
            <consortium name="The Broad Institute Genomics Platform"/>
            <consortium name="The Broad Institute Genome Sequencing Center for Infectious Disease"/>
            <person name="Wu L."/>
            <person name="Ma J."/>
        </authorList>
    </citation>
    <scope>NUCLEOTIDE SEQUENCE [LARGE SCALE GENOMIC DNA]</scope>
    <source>
        <strain evidence="4">JCM 17633</strain>
    </source>
</reference>
<name>A0ABP8CUC5_9FLAO</name>
<dbReference type="PANTHER" id="PTHR10953:SF102">
    <property type="entry name" value="ADENYLYLTRANSFERASE AND SULFURTRANSFERASE MOCS3"/>
    <property type="match status" value="1"/>
</dbReference>
<dbReference type="InterPro" id="IPR032701">
    <property type="entry name" value="Prok-E2_B_dom"/>
</dbReference>
<feature type="domain" description="Prokaryotic E2 family B" evidence="2">
    <location>
        <begin position="40"/>
        <end position="141"/>
    </location>
</feature>
<sequence>MDSIELLNIVKYLKGFSFLKELKTNEFPSKKWNLDFGFSGNVEINGSMTALIIAFNKHYPYKKPIYFIENYDSLGFIPHVESDGYICYTEDNIILNPELPKEILESTLLKVIDTLENGLNKKNDKDFIEEFEDYWSRNQNKLSTKIVSSFRPTNKVQIIRKAKIGGKIVIGVDDNAIRENTRKFHIAKNLNVLYRDCIYIPLEKPLLPPNYSEFWDSKEFKHKIYNNISVENRKILDDLLNKYDNVKKEELIVISQPKGNGSSIFGVVYKRLKEVSHPLTFDDLSFVISPLEVIRIEKEIIQPRGGGDTTLNEKKILLIGCGSVGSILAPELIKFGIDNITIVDNDFISRDNIYRHQLGLNFLSKNKANAMSKFLEENYPFTKIAPLNNSIENLISNSIIDLQDYDLIISATGSPNTNFYINKYLIKNKIKTPIIYCWNEPYGIGGHCLLVQNRSGCYNCLYDENLANKGSFCLPGQHFSKKIAGCTSSFVPFSSLDSHKTAVLTLGIIKNFFNGNITNNPYLSWKGDNQEFVNAGFNTSSRFELSENELFDTRYDYIDNTCSICKIK</sequence>
<keyword evidence="4" id="KW-1185">Reference proteome</keyword>
<evidence type="ECO:0000313" key="3">
    <source>
        <dbReference type="EMBL" id="GAA4243470.1"/>
    </source>
</evidence>
<protein>
    <recommendedName>
        <fullName evidence="5">THIF-type NAD/FAD binding fold domain-containing protein</fullName>
    </recommendedName>
</protein>
<evidence type="ECO:0008006" key="5">
    <source>
        <dbReference type="Google" id="ProtNLM"/>
    </source>
</evidence>
<dbReference type="SUPFAM" id="SSF69572">
    <property type="entry name" value="Activating enzymes of the ubiquitin-like proteins"/>
    <property type="match status" value="1"/>
</dbReference>